<evidence type="ECO:0000256" key="4">
    <source>
        <dbReference type="ARBA" id="ARBA00022840"/>
    </source>
</evidence>
<keyword evidence="3 7" id="KW-0378">Hydrolase</keyword>
<dbReference type="InterPro" id="IPR002625">
    <property type="entry name" value="Smr_dom"/>
</dbReference>
<dbReference type="GO" id="GO:0006298">
    <property type="term" value="P:mismatch repair"/>
    <property type="evidence" value="ECO:0007669"/>
    <property type="project" value="InterPro"/>
</dbReference>
<dbReference type="GO" id="GO:0072344">
    <property type="term" value="P:rescue of stalled ribosome"/>
    <property type="evidence" value="ECO:0007669"/>
    <property type="project" value="UniProtKB-UniRule"/>
</dbReference>
<dbReference type="GO" id="GO:0140664">
    <property type="term" value="F:ATP-dependent DNA damage sensor activity"/>
    <property type="evidence" value="ECO:0007669"/>
    <property type="project" value="InterPro"/>
</dbReference>
<dbReference type="SMART" id="SM00533">
    <property type="entry name" value="MUTSd"/>
    <property type="match status" value="1"/>
</dbReference>
<dbReference type="SUPFAM" id="SSF52540">
    <property type="entry name" value="P-loop containing nucleoside triphosphate hydrolases"/>
    <property type="match status" value="1"/>
</dbReference>
<feature type="binding site" evidence="7">
    <location>
        <begin position="332"/>
        <end position="339"/>
    </location>
    <ligand>
        <name>ATP</name>
        <dbReference type="ChEBI" id="CHEBI:30616"/>
    </ligand>
</feature>
<dbReference type="Proteomes" id="UP000620133">
    <property type="component" value="Chromosome"/>
</dbReference>
<dbReference type="KEGG" id="manr:MPAN_008790"/>
<evidence type="ECO:0000256" key="2">
    <source>
        <dbReference type="ARBA" id="ARBA00022741"/>
    </source>
</evidence>
<evidence type="ECO:0000256" key="7">
    <source>
        <dbReference type="HAMAP-Rule" id="MF_00092"/>
    </source>
</evidence>
<reference evidence="8" key="1">
    <citation type="submission" date="2021-01" db="EMBL/GenBank/DDBJ databases">
        <title>Draft genome sequence of Acholeplasmataceae bacterium strain Mahy22.</title>
        <authorList>
            <person name="Watanabe M."/>
            <person name="Kojima H."/>
            <person name="Fukui M."/>
        </authorList>
    </citation>
    <scope>NUCLEOTIDE SEQUENCE</scope>
    <source>
        <strain evidence="8">Mahy22</strain>
    </source>
</reference>
<dbReference type="PROSITE" id="PS50828">
    <property type="entry name" value="SMR"/>
    <property type="match status" value="1"/>
</dbReference>
<dbReference type="Pfam" id="PF01713">
    <property type="entry name" value="Smr"/>
    <property type="match status" value="1"/>
</dbReference>
<evidence type="ECO:0000256" key="1">
    <source>
        <dbReference type="ARBA" id="ARBA00022730"/>
    </source>
</evidence>
<dbReference type="EC" id="3.6.4.-" evidence="7"/>
<dbReference type="HAMAP" id="MF_00092">
    <property type="entry name" value="MutS2"/>
    <property type="match status" value="1"/>
</dbReference>
<dbReference type="InterPro" id="IPR036063">
    <property type="entry name" value="Smr_dom_sf"/>
</dbReference>
<dbReference type="RefSeq" id="WP_176239829.1">
    <property type="nucleotide sequence ID" value="NZ_AP024412.1"/>
</dbReference>
<dbReference type="GO" id="GO:0005524">
    <property type="term" value="F:ATP binding"/>
    <property type="evidence" value="ECO:0007669"/>
    <property type="project" value="UniProtKB-UniRule"/>
</dbReference>
<comment type="function">
    <text evidence="7">Acts as a ribosome collision sensor, splitting the ribosome into its 2 subunits. Detects stalled/collided 70S ribosomes which it binds and splits by an ATP-hydrolysis driven conformational change. Acts upstream of the ribosome quality control system (RQC), a ribosome-associated complex that mediates the extraction of incompletely synthesized nascent chains from stalled ribosomes and their subsequent degradation. Probably generates substrates for RQC.</text>
</comment>
<dbReference type="Pfam" id="PF00488">
    <property type="entry name" value="MutS_V"/>
    <property type="match status" value="1"/>
</dbReference>
<dbReference type="PANTHER" id="PTHR48466">
    <property type="entry name" value="OS10G0509000 PROTEIN-RELATED"/>
    <property type="match status" value="1"/>
</dbReference>
<dbReference type="InterPro" id="IPR046893">
    <property type="entry name" value="MSSS"/>
</dbReference>
<dbReference type="SMART" id="SM00463">
    <property type="entry name" value="SMR"/>
    <property type="match status" value="1"/>
</dbReference>
<dbReference type="PIRSF" id="PIRSF005814">
    <property type="entry name" value="MutS_YshD"/>
    <property type="match status" value="1"/>
</dbReference>
<comment type="similarity">
    <text evidence="7">Belongs to the DNA mismatch repair MutS family. MutS2 subfamily.</text>
</comment>
<evidence type="ECO:0000313" key="9">
    <source>
        <dbReference type="Proteomes" id="UP000620133"/>
    </source>
</evidence>
<keyword evidence="7 8" id="KW-0255">Endonuclease</keyword>
<keyword evidence="2 7" id="KW-0547">Nucleotide-binding</keyword>
<protein>
    <recommendedName>
        <fullName evidence="7">Endonuclease MutS2</fullName>
        <ecNumber evidence="7">3.1.-.-</ecNumber>
    </recommendedName>
    <alternativeName>
        <fullName evidence="7">Ribosome-associated protein quality control-upstream factor</fullName>
        <shortName evidence="7">RQC-upstream factor</shortName>
        <shortName evidence="7">RqcU</shortName>
        <ecNumber evidence="7">3.6.4.-</ecNumber>
    </alternativeName>
</protein>
<dbReference type="PANTHER" id="PTHR48466:SF2">
    <property type="entry name" value="OS10G0509000 PROTEIN"/>
    <property type="match status" value="1"/>
</dbReference>
<dbReference type="SUPFAM" id="SSF160443">
    <property type="entry name" value="SMR domain-like"/>
    <property type="match status" value="1"/>
</dbReference>
<dbReference type="InterPro" id="IPR045076">
    <property type="entry name" value="MutS"/>
</dbReference>
<dbReference type="AlphaFoldDB" id="A0A7U9TLU4"/>
<dbReference type="InterPro" id="IPR036187">
    <property type="entry name" value="DNA_mismatch_repair_MutS_sf"/>
</dbReference>
<dbReference type="SMART" id="SM00534">
    <property type="entry name" value="MUTSac"/>
    <property type="match status" value="1"/>
</dbReference>
<keyword evidence="1 7" id="KW-0699">rRNA-binding</keyword>
<dbReference type="Gene3D" id="3.30.1370.110">
    <property type="match status" value="1"/>
</dbReference>
<dbReference type="GO" id="GO:0045910">
    <property type="term" value="P:negative regulation of DNA recombination"/>
    <property type="evidence" value="ECO:0007669"/>
    <property type="project" value="InterPro"/>
</dbReference>
<dbReference type="GO" id="GO:0043023">
    <property type="term" value="F:ribosomal large subunit binding"/>
    <property type="evidence" value="ECO:0007669"/>
    <property type="project" value="UniProtKB-UniRule"/>
</dbReference>
<dbReference type="GO" id="GO:0004519">
    <property type="term" value="F:endonuclease activity"/>
    <property type="evidence" value="ECO:0007669"/>
    <property type="project" value="UniProtKB-UniRule"/>
</dbReference>
<evidence type="ECO:0000256" key="6">
    <source>
        <dbReference type="ARBA" id="ARBA00023125"/>
    </source>
</evidence>
<dbReference type="SUPFAM" id="SSF48334">
    <property type="entry name" value="DNA repair protein MutS, domain III"/>
    <property type="match status" value="1"/>
</dbReference>
<dbReference type="EMBL" id="AP024412">
    <property type="protein sequence ID" value="BCR35986.1"/>
    <property type="molecule type" value="Genomic_DNA"/>
</dbReference>
<evidence type="ECO:0000313" key="8">
    <source>
        <dbReference type="EMBL" id="BCR35986.1"/>
    </source>
</evidence>
<keyword evidence="5 7" id="KW-0694">RNA-binding</keyword>
<dbReference type="InterPro" id="IPR000432">
    <property type="entry name" value="DNA_mismatch_repair_MutS_C"/>
</dbReference>
<keyword evidence="6 7" id="KW-0238">DNA-binding</keyword>
<dbReference type="GO" id="GO:0016887">
    <property type="term" value="F:ATP hydrolysis activity"/>
    <property type="evidence" value="ECO:0007669"/>
    <property type="project" value="InterPro"/>
</dbReference>
<keyword evidence="9" id="KW-1185">Reference proteome</keyword>
<evidence type="ECO:0000256" key="3">
    <source>
        <dbReference type="ARBA" id="ARBA00022801"/>
    </source>
</evidence>
<dbReference type="GO" id="GO:0030983">
    <property type="term" value="F:mismatched DNA binding"/>
    <property type="evidence" value="ECO:0007669"/>
    <property type="project" value="InterPro"/>
</dbReference>
<dbReference type="FunFam" id="3.40.50.300:FF:000830">
    <property type="entry name" value="Endonuclease MutS2"/>
    <property type="match status" value="1"/>
</dbReference>
<organism evidence="8 9">
    <name type="scientific">Mariniplasma anaerobium</name>
    <dbReference type="NCBI Taxonomy" id="2735436"/>
    <lineage>
        <taxon>Bacteria</taxon>
        <taxon>Bacillati</taxon>
        <taxon>Mycoplasmatota</taxon>
        <taxon>Mollicutes</taxon>
        <taxon>Acholeplasmatales</taxon>
        <taxon>Acholeplasmataceae</taxon>
        <taxon>Mariniplasma</taxon>
    </lineage>
</organism>
<dbReference type="GO" id="GO:0019843">
    <property type="term" value="F:rRNA binding"/>
    <property type="evidence" value="ECO:0007669"/>
    <property type="project" value="UniProtKB-UniRule"/>
</dbReference>
<dbReference type="InterPro" id="IPR005747">
    <property type="entry name" value="MutS2"/>
</dbReference>
<keyword evidence="4 7" id="KW-0067">ATP-binding</keyword>
<proteinExistence type="inferred from homology"/>
<sequence>MRFMTKTLELDVIIERILKNIKSDSASQNLINLTPYTDIFTISSKLDEVVDMLELVARLGTMPFLANFDIYPLIHYAEIKRTYTIQDLLYIRLFLVMERDILAYLKQKQSLKIESPTLSPLFSQLSNHRYLLDYMSSKIDEDGVILDDATPKLLSIRKDLSRFDKQLQDKLQKMVIDYQSYLNDANIVMRNDRFCIGVKEAFKHKIKGVIHDMSASKQTIYIEPEQTRSITAHIESLKVDEQREIDVIIASISEQIQEAHESLKYNIDILVNLDLIHAKAIYALDIDGHKPNINKDGFIQLIKAKHPLLNPKEAVPIDLTLDKNLKTLLITGPNTGGKTVALKTLGLLTLMTQIGVLAPLNEASNIAIFDQVFADIGDEQSISQSLSTFSSHLTKIINMISEMKDNTLVLLDEIGSGTDPNEGVALAISILEAFKAFDARMMVTTHYSELKSYAFEQPHMTTASVAFDKKTLKPLYYLQMGTTGSSHAFLIAKRLGLKDEIVNHALKLYEGRQTDLAKMMEKLNDEMVDIQKEKETLNKELILVKNEKKHYETVKNDLLQKQDQMIEKVKHTEETKWLKLRDEASNLIELLKEKSTLTKPEIAELKYRLNQNIANDKSLYFEEELNIGDEVFITSYQQYGKIVDIKDDLYRVKFGQFDLKFKAKDIKKEKDDKPKKKKTVVKSKQSEPFKPQKQGKMEVDLRGFRFEEVKAALDDAIDGAMISGLTTLRIIHGFGTGAVRKAVHQYIQSSPYIKDHRFGGEGEGLNGVTIVTLK</sequence>
<dbReference type="InterPro" id="IPR027417">
    <property type="entry name" value="P-loop_NTPase"/>
</dbReference>
<dbReference type="PROSITE" id="PS00486">
    <property type="entry name" value="DNA_MISMATCH_REPAIR_2"/>
    <property type="match status" value="1"/>
</dbReference>
<dbReference type="Pfam" id="PF20297">
    <property type="entry name" value="MSSS"/>
    <property type="match status" value="1"/>
</dbReference>
<accession>A0A7U9TLU4</accession>
<dbReference type="InterPro" id="IPR007696">
    <property type="entry name" value="DNA_mismatch_repair_MutS_core"/>
</dbReference>
<dbReference type="Gene3D" id="3.40.50.300">
    <property type="entry name" value="P-loop containing nucleotide triphosphate hydrolases"/>
    <property type="match status" value="1"/>
</dbReference>
<dbReference type="NCBIfam" id="TIGR01069">
    <property type="entry name" value="mutS2"/>
    <property type="match status" value="1"/>
</dbReference>
<name>A0A7U9TLU4_9MOLU</name>
<dbReference type="EC" id="3.1.-.-" evidence="7"/>
<keyword evidence="7" id="KW-0540">Nuclease</keyword>
<evidence type="ECO:0000256" key="5">
    <source>
        <dbReference type="ARBA" id="ARBA00022884"/>
    </source>
</evidence>
<comment type="subunit">
    <text evidence="7">Homodimer. Binds to stalled ribosomes, contacting rRNA.</text>
</comment>
<gene>
    <name evidence="7 8" type="primary">mutS2</name>
    <name evidence="7" type="synonym">rqcU</name>
    <name evidence="8" type="ORF">MPAN_008790</name>
</gene>
<comment type="function">
    <text evidence="7">Endonuclease that is involved in the suppression of homologous recombination and thus may have a key role in the control of bacterial genetic diversity.</text>
</comment>